<comment type="catalytic activity">
    <reaction evidence="1 9">
        <text>(S)-muconolactone = (4,5-dihydro-5-oxofuran-2-yl)-acetate</text>
        <dbReference type="Rhea" id="RHEA:12348"/>
        <dbReference type="ChEBI" id="CHEBI:58425"/>
        <dbReference type="ChEBI" id="CHEBI:58736"/>
        <dbReference type="EC" id="5.3.3.4"/>
    </reaction>
</comment>
<comment type="pathway">
    <text evidence="2 9">Aromatic compound metabolism; beta-ketoadipate pathway; 5-oxo-4,5-dihydro-2-furylacetate from catechol: step 3/3.</text>
</comment>
<comment type="similarity">
    <text evidence="3 9">Belongs to the muconolactone Delta-isomerase family.</text>
</comment>
<feature type="domain" description="Muconolactone isomerase" evidence="10">
    <location>
        <begin position="1"/>
        <end position="89"/>
    </location>
</feature>
<dbReference type="InterPro" id="IPR011008">
    <property type="entry name" value="Dimeric_a/b-barrel"/>
</dbReference>
<protein>
    <recommendedName>
        <fullName evidence="5 8">Muconolactone Delta-isomerase</fullName>
        <shortName evidence="9">MIase</shortName>
        <ecNumber evidence="5 8">5.3.3.4</ecNumber>
    </recommendedName>
</protein>
<proteinExistence type="inferred from homology"/>
<accession>A0A2S9ECN9</accession>
<dbReference type="NCBIfam" id="TIGR03221">
    <property type="entry name" value="muco_delta"/>
    <property type="match status" value="1"/>
</dbReference>
<evidence type="ECO:0000313" key="11">
    <source>
        <dbReference type="EMBL" id="PRC12755.1"/>
    </source>
</evidence>
<dbReference type="GO" id="GO:0016159">
    <property type="term" value="F:muconolactone delta-isomerase activity"/>
    <property type="evidence" value="ECO:0007669"/>
    <property type="project" value="UniProtKB-UniRule"/>
</dbReference>
<evidence type="ECO:0000256" key="5">
    <source>
        <dbReference type="ARBA" id="ARBA00012070"/>
    </source>
</evidence>
<dbReference type="Gene3D" id="3.30.70.1060">
    <property type="entry name" value="Dimeric alpha+beta barrel"/>
    <property type="match status" value="1"/>
</dbReference>
<keyword evidence="6 9" id="KW-0058">Aromatic hydrocarbons catabolism</keyword>
<evidence type="ECO:0000256" key="6">
    <source>
        <dbReference type="ARBA" id="ARBA00022797"/>
    </source>
</evidence>
<reference evidence="11 12" key="1">
    <citation type="submission" date="2017-09" db="EMBL/GenBank/DDBJ databases">
        <title>Genomic, metabolic, and phenotypic characteristics of bacterial isolates from the natural microbiome of the model nematode Caenorhabditis elegans.</title>
        <authorList>
            <person name="Zimmermann J."/>
            <person name="Obeng N."/>
            <person name="Yang W."/>
            <person name="Obeng O."/>
            <person name="Kissoyan K."/>
            <person name="Pees B."/>
            <person name="Dirksen P."/>
            <person name="Hoppner M."/>
            <person name="Franke A."/>
            <person name="Rosenstiel P."/>
            <person name="Leippe M."/>
            <person name="Dierking K."/>
            <person name="Kaleta C."/>
            <person name="Schulenburg H."/>
        </authorList>
    </citation>
    <scope>NUCLEOTIDE SEQUENCE [LARGE SCALE GENOMIC DNA]</scope>
    <source>
        <strain evidence="11 12">MYb117</strain>
    </source>
</reference>
<dbReference type="InterPro" id="IPR003464">
    <property type="entry name" value="Muconolactone_d_Isoase"/>
</dbReference>
<evidence type="ECO:0000256" key="2">
    <source>
        <dbReference type="ARBA" id="ARBA00005193"/>
    </source>
</evidence>
<evidence type="ECO:0000259" key="10">
    <source>
        <dbReference type="Pfam" id="PF02426"/>
    </source>
</evidence>
<dbReference type="SUPFAM" id="SSF54909">
    <property type="entry name" value="Dimeric alpha+beta barrel"/>
    <property type="match status" value="1"/>
</dbReference>
<evidence type="ECO:0000256" key="9">
    <source>
        <dbReference type="PIRNR" id="PIRNR001486"/>
    </source>
</evidence>
<dbReference type="RefSeq" id="WP_105698806.1">
    <property type="nucleotide sequence ID" value="NZ_CP159260.1"/>
</dbReference>
<organism evidence="11 12">
    <name type="scientific">Pseudomonas poae</name>
    <dbReference type="NCBI Taxonomy" id="200451"/>
    <lineage>
        <taxon>Bacteria</taxon>
        <taxon>Pseudomonadati</taxon>
        <taxon>Pseudomonadota</taxon>
        <taxon>Gammaproteobacteria</taxon>
        <taxon>Pseudomonadales</taxon>
        <taxon>Pseudomonadaceae</taxon>
        <taxon>Pseudomonas</taxon>
    </lineage>
</organism>
<dbReference type="AlphaFoldDB" id="A0A2S9ECN9"/>
<evidence type="ECO:0000256" key="8">
    <source>
        <dbReference type="NCBIfam" id="TIGR03221"/>
    </source>
</evidence>
<dbReference type="InterPro" id="IPR026029">
    <property type="entry name" value="MLI_dom"/>
</dbReference>
<dbReference type="PIRSF" id="PIRSF001486">
    <property type="entry name" value="CatC"/>
    <property type="match status" value="1"/>
</dbReference>
<dbReference type="UniPathway" id="UPA00157">
    <property type="reaction ID" value="UER00260"/>
</dbReference>
<dbReference type="EMBL" id="PCQL01000030">
    <property type="protein sequence ID" value="PRC12755.1"/>
    <property type="molecule type" value="Genomic_DNA"/>
</dbReference>
<dbReference type="GO" id="GO:0042952">
    <property type="term" value="P:beta-ketoadipate pathway"/>
    <property type="evidence" value="ECO:0007669"/>
    <property type="project" value="UniProtKB-UniRule"/>
</dbReference>
<dbReference type="EC" id="5.3.3.4" evidence="5 8"/>
<evidence type="ECO:0000256" key="3">
    <source>
        <dbReference type="ARBA" id="ARBA00010882"/>
    </source>
</evidence>
<dbReference type="Proteomes" id="UP000238045">
    <property type="component" value="Unassembled WGS sequence"/>
</dbReference>
<evidence type="ECO:0000256" key="4">
    <source>
        <dbReference type="ARBA" id="ARBA00011365"/>
    </source>
</evidence>
<comment type="subunit">
    <text evidence="4">Homodecamer.</text>
</comment>
<name>A0A2S9ECN9_9PSED</name>
<keyword evidence="7 9" id="KW-0413">Isomerase</keyword>
<evidence type="ECO:0000256" key="1">
    <source>
        <dbReference type="ARBA" id="ARBA00001739"/>
    </source>
</evidence>
<evidence type="ECO:0000256" key="7">
    <source>
        <dbReference type="ARBA" id="ARBA00023235"/>
    </source>
</evidence>
<gene>
    <name evidence="11" type="primary">catC</name>
    <name evidence="11" type="ORF">CQZ99_22750</name>
</gene>
<evidence type="ECO:0000313" key="12">
    <source>
        <dbReference type="Proteomes" id="UP000238045"/>
    </source>
</evidence>
<sequence length="94" mass="10766">MLFLVQMHVNIPSTFDPQEAARLIAEEKAFSQELQRDGRWRHLWRVVGQYANYSVFDVASNDELHQLLSALPLYPFMTIQVTPLAQHPSAISAN</sequence>
<dbReference type="Pfam" id="PF02426">
    <property type="entry name" value="MIase"/>
    <property type="match status" value="1"/>
</dbReference>
<keyword evidence="12" id="KW-1185">Reference proteome</keyword>
<comment type="caution">
    <text evidence="11">The sequence shown here is derived from an EMBL/GenBank/DDBJ whole genome shotgun (WGS) entry which is preliminary data.</text>
</comment>